<comment type="subcellular location">
    <subcellularLocation>
        <location evidence="5">Cytoplasm</location>
    </subcellularLocation>
</comment>
<dbReference type="HAMAP" id="MF_03223">
    <property type="entry name" value="Methyltr_EFM7"/>
    <property type="match status" value="1"/>
</dbReference>
<keyword evidence="4 5" id="KW-0949">S-adenosyl-L-methionine</keyword>
<feature type="binding site" evidence="5">
    <location>
        <begin position="94"/>
        <end position="96"/>
    </location>
    <ligand>
        <name>S-adenosyl-L-methionine</name>
        <dbReference type="ChEBI" id="CHEBI:59789"/>
    </ligand>
</feature>
<keyword evidence="1 5" id="KW-0963">Cytoplasm</keyword>
<evidence type="ECO:0000313" key="8">
    <source>
        <dbReference type="Proteomes" id="UP000184356"/>
    </source>
</evidence>
<proteinExistence type="inferred from homology"/>
<evidence type="ECO:0000256" key="2">
    <source>
        <dbReference type="ARBA" id="ARBA00022603"/>
    </source>
</evidence>
<keyword evidence="3 5" id="KW-0808">Transferase</keyword>
<dbReference type="PANTHER" id="PTHR14614:SF10">
    <property type="entry name" value="PROTEIN N-TERMINAL AND LYSINE N-METHYLTRANSFERASE EFM7"/>
    <property type="match status" value="1"/>
</dbReference>
<comment type="function">
    <text evidence="5">S-adenosyl-L-methionine-dependent protein methyltransferase that trimethylates the N-terminal glycine 'Gly-2' of elongation factor 1-alpha, before also catalyzing the mono- and dimethylation of 'Lys-3'.</text>
</comment>
<gene>
    <name evidence="5" type="primary">EFM7</name>
    <name evidence="7" type="ORF">ASPSYDRAFT_148353</name>
</gene>
<dbReference type="Pfam" id="PF10294">
    <property type="entry name" value="Methyltransf_16"/>
    <property type="match status" value="1"/>
</dbReference>
<name>A0A1L9TM88_9EURO</name>
<protein>
    <recommendedName>
        <fullName evidence="5">Protein N-terminal and lysine N-methyltransferase EFM7</fullName>
        <ecNumber evidence="5">2.1.1.-</ecNumber>
    </recommendedName>
    <alternativeName>
        <fullName evidence="5">Elongation factor methyltransferase 7</fullName>
    </alternativeName>
</protein>
<evidence type="ECO:0000256" key="4">
    <source>
        <dbReference type="ARBA" id="ARBA00022691"/>
    </source>
</evidence>
<keyword evidence="2 5" id="KW-0489">Methyltransferase</keyword>
<dbReference type="STRING" id="1036612.A0A1L9TM88"/>
<dbReference type="GO" id="GO:0071885">
    <property type="term" value="F:N-terminal protein N-methyltransferase activity"/>
    <property type="evidence" value="ECO:0007669"/>
    <property type="project" value="UniProtKB-UniRule"/>
</dbReference>
<dbReference type="GO" id="GO:0016279">
    <property type="term" value="F:protein-lysine N-methyltransferase activity"/>
    <property type="evidence" value="ECO:0007669"/>
    <property type="project" value="UniProtKB-UniRule"/>
</dbReference>
<comment type="similarity">
    <text evidence="5">Belongs to the class I-like SAM-binding methyltransferase superfamily. EFM7 family.</text>
</comment>
<evidence type="ECO:0000256" key="5">
    <source>
        <dbReference type="HAMAP-Rule" id="MF_03223"/>
    </source>
</evidence>
<evidence type="ECO:0000256" key="6">
    <source>
        <dbReference type="SAM" id="MobiDB-lite"/>
    </source>
</evidence>
<dbReference type="PROSITE" id="PS51560">
    <property type="entry name" value="SAM_MT_NNT1"/>
    <property type="match status" value="1"/>
</dbReference>
<dbReference type="InterPro" id="IPR029063">
    <property type="entry name" value="SAM-dependent_MTases_sf"/>
</dbReference>
<dbReference type="EC" id="2.1.1.-" evidence="5"/>
<evidence type="ECO:0000256" key="3">
    <source>
        <dbReference type="ARBA" id="ARBA00022679"/>
    </source>
</evidence>
<dbReference type="AlphaFoldDB" id="A0A1L9TM88"/>
<dbReference type="VEuPathDB" id="FungiDB:ASPSYDRAFT_148353"/>
<sequence length="274" mass="30770">MADEFDTGDMFQDPEGFYPPEKEPTYADHQMLSGQVVRPPSICSYLTFYKRPLGLHTNTSMEGNMLWNAGRISSEYIESNASTLITGKTVLEIGAAAGVPSIVSAIKGARTTVMTDYPDLDLVDNMRHNAESSASLIPTDPPSELHVTGYKWGSDVSPLLAYLPEKESAKGFDVLIMADVVYSHREHGNLVKTMQETMKKEKDAVALVIFTPYEPWLLPQTERFFPLAEKGGFTVTKVFEKLTEKTLFENDPGDERLRRTVFGYELRWADDQLR</sequence>
<feature type="binding site" evidence="5">
    <location>
        <position position="116"/>
    </location>
    <ligand>
        <name>S-adenosyl-L-methionine</name>
        <dbReference type="ChEBI" id="CHEBI:59789"/>
    </ligand>
</feature>
<dbReference type="GO" id="GO:0032259">
    <property type="term" value="P:methylation"/>
    <property type="evidence" value="ECO:0007669"/>
    <property type="project" value="UniProtKB-KW"/>
</dbReference>
<organism evidence="7 8">
    <name type="scientific">Aspergillus sydowii CBS 593.65</name>
    <dbReference type="NCBI Taxonomy" id="1036612"/>
    <lineage>
        <taxon>Eukaryota</taxon>
        <taxon>Fungi</taxon>
        <taxon>Dikarya</taxon>
        <taxon>Ascomycota</taxon>
        <taxon>Pezizomycotina</taxon>
        <taxon>Eurotiomycetes</taxon>
        <taxon>Eurotiomycetidae</taxon>
        <taxon>Eurotiales</taxon>
        <taxon>Aspergillaceae</taxon>
        <taxon>Aspergillus</taxon>
        <taxon>Aspergillus subgen. Nidulantes</taxon>
    </lineage>
</organism>
<dbReference type="Proteomes" id="UP000184356">
    <property type="component" value="Unassembled WGS sequence"/>
</dbReference>
<accession>A0A1L9TM88</accession>
<feature type="binding site" evidence="5">
    <location>
        <position position="178"/>
    </location>
    <ligand>
        <name>S-adenosyl-L-methionine</name>
        <dbReference type="ChEBI" id="CHEBI:59789"/>
    </ligand>
</feature>
<dbReference type="GO" id="GO:0005737">
    <property type="term" value="C:cytoplasm"/>
    <property type="evidence" value="ECO:0007669"/>
    <property type="project" value="UniProtKB-SubCell"/>
</dbReference>
<dbReference type="InterPro" id="IPR019410">
    <property type="entry name" value="Methyltransf_16"/>
</dbReference>
<dbReference type="Gene3D" id="3.40.50.150">
    <property type="entry name" value="Vaccinia Virus protein VP39"/>
    <property type="match status" value="1"/>
</dbReference>
<dbReference type="PANTHER" id="PTHR14614">
    <property type="entry name" value="HEPATOCELLULAR CARCINOMA-ASSOCIATED ANTIGEN"/>
    <property type="match status" value="1"/>
</dbReference>
<reference evidence="8" key="1">
    <citation type="journal article" date="2017" name="Genome Biol.">
        <title>Comparative genomics reveals high biological diversity and specific adaptations in the industrially and medically important fungal genus Aspergillus.</title>
        <authorList>
            <person name="de Vries R.P."/>
            <person name="Riley R."/>
            <person name="Wiebenga A."/>
            <person name="Aguilar-Osorio G."/>
            <person name="Amillis S."/>
            <person name="Uchima C.A."/>
            <person name="Anderluh G."/>
            <person name="Asadollahi M."/>
            <person name="Askin M."/>
            <person name="Barry K."/>
            <person name="Battaglia E."/>
            <person name="Bayram O."/>
            <person name="Benocci T."/>
            <person name="Braus-Stromeyer S.A."/>
            <person name="Caldana C."/>
            <person name="Canovas D."/>
            <person name="Cerqueira G.C."/>
            <person name="Chen F."/>
            <person name="Chen W."/>
            <person name="Choi C."/>
            <person name="Clum A."/>
            <person name="Dos Santos R.A."/>
            <person name="Damasio A.R."/>
            <person name="Diallinas G."/>
            <person name="Emri T."/>
            <person name="Fekete E."/>
            <person name="Flipphi M."/>
            <person name="Freyberg S."/>
            <person name="Gallo A."/>
            <person name="Gournas C."/>
            <person name="Habgood R."/>
            <person name="Hainaut M."/>
            <person name="Harispe M.L."/>
            <person name="Henrissat B."/>
            <person name="Hilden K.S."/>
            <person name="Hope R."/>
            <person name="Hossain A."/>
            <person name="Karabika E."/>
            <person name="Karaffa L."/>
            <person name="Karanyi Z."/>
            <person name="Krasevec N."/>
            <person name="Kuo A."/>
            <person name="Kusch H."/>
            <person name="LaButti K."/>
            <person name="Lagendijk E.L."/>
            <person name="Lapidus A."/>
            <person name="Levasseur A."/>
            <person name="Lindquist E."/>
            <person name="Lipzen A."/>
            <person name="Logrieco A.F."/>
            <person name="MacCabe A."/>
            <person name="Maekelae M.R."/>
            <person name="Malavazi I."/>
            <person name="Melin P."/>
            <person name="Meyer V."/>
            <person name="Mielnichuk N."/>
            <person name="Miskei M."/>
            <person name="Molnar A.P."/>
            <person name="Mule G."/>
            <person name="Ngan C.Y."/>
            <person name="Orejas M."/>
            <person name="Orosz E."/>
            <person name="Ouedraogo J.P."/>
            <person name="Overkamp K.M."/>
            <person name="Park H.-S."/>
            <person name="Perrone G."/>
            <person name="Piumi F."/>
            <person name="Punt P.J."/>
            <person name="Ram A.F."/>
            <person name="Ramon A."/>
            <person name="Rauscher S."/>
            <person name="Record E."/>
            <person name="Riano-Pachon D.M."/>
            <person name="Robert V."/>
            <person name="Roehrig J."/>
            <person name="Ruller R."/>
            <person name="Salamov A."/>
            <person name="Salih N.S."/>
            <person name="Samson R.A."/>
            <person name="Sandor E."/>
            <person name="Sanguinetti M."/>
            <person name="Schuetze T."/>
            <person name="Sepcic K."/>
            <person name="Shelest E."/>
            <person name="Sherlock G."/>
            <person name="Sophianopoulou V."/>
            <person name="Squina F.M."/>
            <person name="Sun H."/>
            <person name="Susca A."/>
            <person name="Todd R.B."/>
            <person name="Tsang A."/>
            <person name="Unkles S.E."/>
            <person name="van de Wiele N."/>
            <person name="van Rossen-Uffink D."/>
            <person name="Oliveira J.V."/>
            <person name="Vesth T.C."/>
            <person name="Visser J."/>
            <person name="Yu J.-H."/>
            <person name="Zhou M."/>
            <person name="Andersen M.R."/>
            <person name="Archer D.B."/>
            <person name="Baker S.E."/>
            <person name="Benoit I."/>
            <person name="Brakhage A.A."/>
            <person name="Braus G.H."/>
            <person name="Fischer R."/>
            <person name="Frisvad J.C."/>
            <person name="Goldman G.H."/>
            <person name="Houbraken J."/>
            <person name="Oakley B."/>
            <person name="Pocsi I."/>
            <person name="Scazzocchio C."/>
            <person name="Seiboth B."/>
            <person name="vanKuyk P.A."/>
            <person name="Wortman J."/>
            <person name="Dyer P.S."/>
            <person name="Grigoriev I.V."/>
        </authorList>
    </citation>
    <scope>NUCLEOTIDE SEQUENCE [LARGE SCALE GENOMIC DNA]</scope>
    <source>
        <strain evidence="8">CBS 593.65</strain>
    </source>
</reference>
<dbReference type="SUPFAM" id="SSF53335">
    <property type="entry name" value="S-adenosyl-L-methionine-dependent methyltransferases"/>
    <property type="match status" value="1"/>
</dbReference>
<dbReference type="EMBL" id="KV878584">
    <property type="protein sequence ID" value="OJJ60525.1"/>
    <property type="molecule type" value="Genomic_DNA"/>
</dbReference>
<feature type="binding site" evidence="5">
    <location>
        <position position="67"/>
    </location>
    <ligand>
        <name>S-adenosyl-L-methionine</name>
        <dbReference type="ChEBI" id="CHEBI:59789"/>
    </ligand>
</feature>
<feature type="region of interest" description="Disordered" evidence="6">
    <location>
        <begin position="1"/>
        <end position="23"/>
    </location>
</feature>
<evidence type="ECO:0000256" key="1">
    <source>
        <dbReference type="ARBA" id="ARBA00022490"/>
    </source>
</evidence>
<evidence type="ECO:0000313" key="7">
    <source>
        <dbReference type="EMBL" id="OJJ60525.1"/>
    </source>
</evidence>
<feature type="binding site" evidence="5">
    <location>
        <position position="152"/>
    </location>
    <ligand>
        <name>S-adenosyl-L-methionine</name>
        <dbReference type="ChEBI" id="CHEBI:59789"/>
    </ligand>
</feature>
<dbReference type="InterPro" id="IPR025784">
    <property type="entry name" value="EFM7"/>
</dbReference>
<dbReference type="OrthoDB" id="46564at2759"/>
<keyword evidence="8" id="KW-1185">Reference proteome</keyword>